<organism evidence="2 3">
    <name type="scientific">Robiginitalea marina</name>
    <dbReference type="NCBI Taxonomy" id="2954105"/>
    <lineage>
        <taxon>Bacteria</taxon>
        <taxon>Pseudomonadati</taxon>
        <taxon>Bacteroidota</taxon>
        <taxon>Flavobacteriia</taxon>
        <taxon>Flavobacteriales</taxon>
        <taxon>Flavobacteriaceae</taxon>
        <taxon>Robiginitalea</taxon>
    </lineage>
</organism>
<feature type="chain" id="PRO_5047529267" evidence="1">
    <location>
        <begin position="22"/>
        <end position="227"/>
    </location>
</feature>
<name>A0ABT1AYU4_9FLAO</name>
<feature type="signal peptide" evidence="1">
    <location>
        <begin position="1"/>
        <end position="21"/>
    </location>
</feature>
<evidence type="ECO:0000256" key="1">
    <source>
        <dbReference type="SAM" id="SignalP"/>
    </source>
</evidence>
<evidence type="ECO:0000313" key="2">
    <source>
        <dbReference type="EMBL" id="MCO5724538.1"/>
    </source>
</evidence>
<keyword evidence="1" id="KW-0732">Signal</keyword>
<accession>A0ABT1AYU4</accession>
<proteinExistence type="predicted"/>
<dbReference type="InterPro" id="IPR019619">
    <property type="entry name" value="DUF2490"/>
</dbReference>
<dbReference type="EMBL" id="JAMXIB010000004">
    <property type="protein sequence ID" value="MCO5724538.1"/>
    <property type="molecule type" value="Genomic_DNA"/>
</dbReference>
<protein>
    <submittedName>
        <fullName evidence="2">DUF2490 domain-containing protein</fullName>
    </submittedName>
</protein>
<evidence type="ECO:0000313" key="3">
    <source>
        <dbReference type="Proteomes" id="UP001206312"/>
    </source>
</evidence>
<dbReference type="RefSeq" id="WP_252740914.1">
    <property type="nucleotide sequence ID" value="NZ_JAMXIB010000004.1"/>
</dbReference>
<sequence>MCCIRPALLFLLCLLPALGWAQERFTGFLQPQLAVNYPVGPTYSHNFSLQQRAFFYRDGASVLETRHIDLSHFSDFKWGPGRSLGLGILYRFREPFSDTGENEVRLTQQVNLNQRANIVRTGHRFRTEQRIFPTETLHRFRYRLALDGPLQGEKLDVGEAYWIGSAEGLLTAARGQKPVYSLRVGGMAGIMASTELKVQAGFEYRLVGIARFDQSVLFLLSSLILSL</sequence>
<comment type="caution">
    <text evidence="2">The sequence shown here is derived from an EMBL/GenBank/DDBJ whole genome shotgun (WGS) entry which is preliminary data.</text>
</comment>
<gene>
    <name evidence="2" type="ORF">NG653_06700</name>
</gene>
<reference evidence="2 3" key="1">
    <citation type="submission" date="2022-06" db="EMBL/GenBank/DDBJ databases">
        <authorList>
            <person name="Xuan X."/>
        </authorList>
    </citation>
    <scope>NUCLEOTIDE SEQUENCE [LARGE SCALE GENOMIC DNA]</scope>
    <source>
        <strain evidence="2 3">2V75</strain>
    </source>
</reference>
<keyword evidence="3" id="KW-1185">Reference proteome</keyword>
<dbReference type="Pfam" id="PF10677">
    <property type="entry name" value="DUF2490"/>
    <property type="match status" value="1"/>
</dbReference>
<dbReference type="Proteomes" id="UP001206312">
    <property type="component" value="Unassembled WGS sequence"/>
</dbReference>